<evidence type="ECO:0000313" key="6">
    <source>
        <dbReference type="Proteomes" id="UP001055804"/>
    </source>
</evidence>
<dbReference type="CDD" id="cd07377">
    <property type="entry name" value="WHTH_GntR"/>
    <property type="match status" value="1"/>
</dbReference>
<dbReference type="InterPro" id="IPR036388">
    <property type="entry name" value="WH-like_DNA-bd_sf"/>
</dbReference>
<protein>
    <submittedName>
        <fullName evidence="5">GntR family transcriptional regulator</fullName>
    </submittedName>
</protein>
<dbReference type="GO" id="GO:0003700">
    <property type="term" value="F:DNA-binding transcription factor activity"/>
    <property type="evidence" value="ECO:0007669"/>
    <property type="project" value="InterPro"/>
</dbReference>
<dbReference type="Pfam" id="PF07702">
    <property type="entry name" value="UTRA"/>
    <property type="match status" value="1"/>
</dbReference>
<dbReference type="Proteomes" id="UP001055804">
    <property type="component" value="Unassembled WGS sequence"/>
</dbReference>
<keyword evidence="3" id="KW-0804">Transcription</keyword>
<dbReference type="SUPFAM" id="SSF46785">
    <property type="entry name" value="Winged helix' DNA-binding domain"/>
    <property type="match status" value="1"/>
</dbReference>
<dbReference type="InterPro" id="IPR000524">
    <property type="entry name" value="Tscrpt_reg_HTH_GntR"/>
</dbReference>
<dbReference type="InterPro" id="IPR028978">
    <property type="entry name" value="Chorismate_lyase_/UTRA_dom_sf"/>
</dbReference>
<dbReference type="SMART" id="SM00866">
    <property type="entry name" value="UTRA"/>
    <property type="match status" value="1"/>
</dbReference>
<dbReference type="InterPro" id="IPR050679">
    <property type="entry name" value="Bact_HTH_transcr_reg"/>
</dbReference>
<dbReference type="Gene3D" id="3.40.1410.10">
    <property type="entry name" value="Chorismate lyase-like"/>
    <property type="match status" value="1"/>
</dbReference>
<keyword evidence="2" id="KW-0238">DNA-binding</keyword>
<dbReference type="Gene3D" id="1.10.10.10">
    <property type="entry name" value="Winged helix-like DNA-binding domain superfamily/Winged helix DNA-binding domain"/>
    <property type="match status" value="1"/>
</dbReference>
<dbReference type="InterPro" id="IPR036390">
    <property type="entry name" value="WH_DNA-bd_sf"/>
</dbReference>
<dbReference type="PANTHER" id="PTHR44846">
    <property type="entry name" value="MANNOSYL-D-GLYCERATE TRANSPORT/METABOLISM SYSTEM REPRESSOR MNGR-RELATED"/>
    <property type="match status" value="1"/>
</dbReference>
<dbReference type="PANTHER" id="PTHR44846:SF1">
    <property type="entry name" value="MANNOSYL-D-GLYCERATE TRANSPORT_METABOLISM SYSTEM REPRESSOR MNGR-RELATED"/>
    <property type="match status" value="1"/>
</dbReference>
<comment type="caution">
    <text evidence="5">The sequence shown here is derived from an EMBL/GenBank/DDBJ whole genome shotgun (WGS) entry which is preliminary data.</text>
</comment>
<evidence type="ECO:0000313" key="5">
    <source>
        <dbReference type="EMBL" id="MCP1336740.1"/>
    </source>
</evidence>
<dbReference type="Pfam" id="PF00392">
    <property type="entry name" value="GntR"/>
    <property type="match status" value="1"/>
</dbReference>
<evidence type="ECO:0000256" key="2">
    <source>
        <dbReference type="ARBA" id="ARBA00023125"/>
    </source>
</evidence>
<dbReference type="SMART" id="SM00345">
    <property type="entry name" value="HTH_GNTR"/>
    <property type="match status" value="1"/>
</dbReference>
<proteinExistence type="predicted"/>
<gene>
    <name evidence="5" type="ORF">NJQ99_10005</name>
</gene>
<dbReference type="GO" id="GO:0003677">
    <property type="term" value="F:DNA binding"/>
    <property type="evidence" value="ECO:0007669"/>
    <property type="project" value="UniProtKB-KW"/>
</dbReference>
<dbReference type="AlphaFoldDB" id="A0A9J6P9S3"/>
<organism evidence="5 6">
    <name type="scientific">Futiania mangrovi</name>
    <dbReference type="NCBI Taxonomy" id="2959716"/>
    <lineage>
        <taxon>Bacteria</taxon>
        <taxon>Pseudomonadati</taxon>
        <taxon>Pseudomonadota</taxon>
        <taxon>Alphaproteobacteria</taxon>
        <taxon>Futianiales</taxon>
        <taxon>Futianiaceae</taxon>
        <taxon>Futiania</taxon>
    </lineage>
</organism>
<dbReference type="PRINTS" id="PR00035">
    <property type="entry name" value="HTHGNTR"/>
</dbReference>
<name>A0A9J6P9S3_9PROT</name>
<reference evidence="5" key="1">
    <citation type="submission" date="2022-06" db="EMBL/GenBank/DDBJ databases">
        <title>Isolation and Genomics of Futiania mangrovii gen. nov., sp. nov., a Rare and Metabolically-versatile member in the Class Alphaproteobacteria.</title>
        <authorList>
            <person name="Liu L."/>
            <person name="Huang W.-C."/>
            <person name="Pan J."/>
            <person name="Li J."/>
            <person name="Huang Y."/>
            <person name="Du H."/>
            <person name="Liu Y."/>
            <person name="Li M."/>
        </authorList>
    </citation>
    <scope>NUCLEOTIDE SEQUENCE</scope>
    <source>
        <strain evidence="5">FT118</strain>
    </source>
</reference>
<keyword evidence="1" id="KW-0805">Transcription regulation</keyword>
<dbReference type="PROSITE" id="PS50949">
    <property type="entry name" value="HTH_GNTR"/>
    <property type="match status" value="1"/>
</dbReference>
<accession>A0A9J6P9S3</accession>
<evidence type="ECO:0000256" key="1">
    <source>
        <dbReference type="ARBA" id="ARBA00023015"/>
    </source>
</evidence>
<dbReference type="EMBL" id="JAMZFT010000002">
    <property type="protein sequence ID" value="MCP1336740.1"/>
    <property type="molecule type" value="Genomic_DNA"/>
</dbReference>
<dbReference type="GO" id="GO:0045892">
    <property type="term" value="P:negative regulation of DNA-templated transcription"/>
    <property type="evidence" value="ECO:0007669"/>
    <property type="project" value="TreeGrafter"/>
</dbReference>
<evidence type="ECO:0000259" key="4">
    <source>
        <dbReference type="PROSITE" id="PS50949"/>
    </source>
</evidence>
<feature type="domain" description="HTH gntR-type" evidence="4">
    <location>
        <begin position="16"/>
        <end position="84"/>
    </location>
</feature>
<sequence length="254" mass="28897">MTRAVETADEGDGRDIPLYLELVNTLLEEIRAGRYATGARLPTEHELCDRFAVSRYTVREALRRLQEMGFVERRQGMGTVLISDQGSGQFVNSISRLDELLQYASSTRLEILSIDRIVLQGDQARRLHCEAGTQWYRISALRRSEVANEPLGYSEIYVDPEFEGVLARVGAERKAVYAMIEQDYGVRIREVQQDIEAAAADLNMASRLSVAADDPLLIIARRYYSEEGRLVEMSLNTHPGGRFRYEMTLQRGNW</sequence>
<keyword evidence="6" id="KW-1185">Reference proteome</keyword>
<evidence type="ECO:0000256" key="3">
    <source>
        <dbReference type="ARBA" id="ARBA00023163"/>
    </source>
</evidence>
<dbReference type="RefSeq" id="WP_269332686.1">
    <property type="nucleotide sequence ID" value="NZ_JAMZFT010000002.1"/>
</dbReference>
<dbReference type="InterPro" id="IPR011663">
    <property type="entry name" value="UTRA"/>
</dbReference>
<dbReference type="SUPFAM" id="SSF64288">
    <property type="entry name" value="Chorismate lyase-like"/>
    <property type="match status" value="1"/>
</dbReference>